<evidence type="ECO:0000313" key="3">
    <source>
        <dbReference type="EMBL" id="PKQ67058.1"/>
    </source>
</evidence>
<protein>
    <submittedName>
        <fullName evidence="3">EamA-like transporter family</fullName>
    </submittedName>
</protein>
<accession>A0A2N3I9W4</accession>
<organism evidence="3 4">
    <name type="scientific">Raineya orbicola</name>
    <dbReference type="NCBI Taxonomy" id="2016530"/>
    <lineage>
        <taxon>Bacteria</taxon>
        <taxon>Pseudomonadati</taxon>
        <taxon>Bacteroidota</taxon>
        <taxon>Cytophagia</taxon>
        <taxon>Cytophagales</taxon>
        <taxon>Raineyaceae</taxon>
        <taxon>Raineya</taxon>
    </lineage>
</organism>
<feature type="transmembrane region" description="Helical" evidence="1">
    <location>
        <begin position="207"/>
        <end position="231"/>
    </location>
</feature>
<feature type="transmembrane region" description="Helical" evidence="1">
    <location>
        <begin position="37"/>
        <end position="56"/>
    </location>
</feature>
<dbReference type="Proteomes" id="UP000233387">
    <property type="component" value="Unassembled WGS sequence"/>
</dbReference>
<feature type="transmembrane region" description="Helical" evidence="1">
    <location>
        <begin position="151"/>
        <end position="170"/>
    </location>
</feature>
<dbReference type="RefSeq" id="WP_101359426.1">
    <property type="nucleotide sequence ID" value="NZ_NKXO01000038.1"/>
</dbReference>
<proteinExistence type="predicted"/>
<reference evidence="3 4" key="1">
    <citation type="submission" date="2017-06" db="EMBL/GenBank/DDBJ databases">
        <title>Raineya orbicola gen. nov., sp. nov. a slightly thermophilic bacterium of the phylum Bacteroidetes and the description of Raineyaceae fam. nov.</title>
        <authorList>
            <person name="Albuquerque L."/>
            <person name="Polonia A.R.M."/>
            <person name="Barroso C."/>
            <person name="Froufe H.J.C."/>
            <person name="Lage O."/>
            <person name="Lobo-Da-Cunha A."/>
            <person name="Egas C."/>
            <person name="Da Costa M.S."/>
        </authorList>
    </citation>
    <scope>NUCLEOTIDE SEQUENCE [LARGE SCALE GENOMIC DNA]</scope>
    <source>
        <strain evidence="3 4">SPSPC-11</strain>
    </source>
</reference>
<feature type="transmembrane region" description="Helical" evidence="1">
    <location>
        <begin position="182"/>
        <end position="200"/>
    </location>
</feature>
<keyword evidence="1" id="KW-0812">Transmembrane</keyword>
<comment type="caution">
    <text evidence="3">The sequence shown here is derived from an EMBL/GenBank/DDBJ whole genome shotgun (WGS) entry which is preliminary data.</text>
</comment>
<dbReference type="EMBL" id="NKXO01000038">
    <property type="protein sequence ID" value="PKQ67058.1"/>
    <property type="molecule type" value="Genomic_DNA"/>
</dbReference>
<feature type="transmembrane region" description="Helical" evidence="1">
    <location>
        <begin position="6"/>
        <end position="25"/>
    </location>
</feature>
<dbReference type="AlphaFoldDB" id="A0A2N3I9W4"/>
<feature type="transmembrane region" description="Helical" evidence="1">
    <location>
        <begin position="62"/>
        <end position="83"/>
    </location>
</feature>
<feature type="transmembrane region" description="Helical" evidence="1">
    <location>
        <begin position="95"/>
        <end position="113"/>
    </location>
</feature>
<evidence type="ECO:0000259" key="2">
    <source>
        <dbReference type="Pfam" id="PF00892"/>
    </source>
</evidence>
<feature type="transmembrane region" description="Helical" evidence="1">
    <location>
        <begin position="237"/>
        <end position="263"/>
    </location>
</feature>
<dbReference type="Pfam" id="PF00892">
    <property type="entry name" value="EamA"/>
    <property type="match status" value="1"/>
</dbReference>
<sequence>MKPEVIALTSVVIVHFAFAIADSLWKVPLREVSAEKGIFIRNLWTTAFLGIVAWVMQENYHFSWQDVIFSVLISFISYWGLYFFVKSQQYLPLSLIGRFLVLKSVFHFWWSIIYYKEPFVWQKAILFGISFFASLLIALKASSERAKLQRQGILFAVLASIFWTISYAFFKEATEKLGPSQFGFVLELTILCVSGFQLFWQRKLTQVFALSGKSFLFLLLIAFLGALGVYFSNLSYLLVPLSSLLIIRVTGDTIPLAIGLFIYKEKLTQWQYIGIILSLIANWGLMVLE</sequence>
<keyword evidence="1" id="KW-1133">Transmembrane helix</keyword>
<gene>
    <name evidence="3" type="ORF">Rain11_2163</name>
</gene>
<dbReference type="InterPro" id="IPR000620">
    <property type="entry name" value="EamA_dom"/>
</dbReference>
<dbReference type="SUPFAM" id="SSF103481">
    <property type="entry name" value="Multidrug resistance efflux transporter EmrE"/>
    <property type="match status" value="2"/>
</dbReference>
<feature type="domain" description="EamA" evidence="2">
    <location>
        <begin position="152"/>
        <end position="282"/>
    </location>
</feature>
<keyword evidence="4" id="KW-1185">Reference proteome</keyword>
<name>A0A2N3I9W4_9BACT</name>
<feature type="transmembrane region" description="Helical" evidence="1">
    <location>
        <begin position="119"/>
        <end position="139"/>
    </location>
</feature>
<dbReference type="GO" id="GO:0016020">
    <property type="term" value="C:membrane"/>
    <property type="evidence" value="ECO:0007669"/>
    <property type="project" value="InterPro"/>
</dbReference>
<evidence type="ECO:0000256" key="1">
    <source>
        <dbReference type="SAM" id="Phobius"/>
    </source>
</evidence>
<dbReference type="InterPro" id="IPR037185">
    <property type="entry name" value="EmrE-like"/>
</dbReference>
<evidence type="ECO:0000313" key="4">
    <source>
        <dbReference type="Proteomes" id="UP000233387"/>
    </source>
</evidence>
<feature type="transmembrane region" description="Helical" evidence="1">
    <location>
        <begin position="270"/>
        <end position="288"/>
    </location>
</feature>
<dbReference type="OrthoDB" id="1261602at2"/>
<keyword evidence="1" id="KW-0472">Membrane</keyword>